<dbReference type="PANTHER" id="PTHR43760">
    <property type="entry name" value="ENDORIBONUCLEASE-RELATED"/>
    <property type="match status" value="1"/>
</dbReference>
<dbReference type="AlphaFoldDB" id="A0A3B0M417"/>
<accession>A0A3B0M417</accession>
<dbReference type="PANTHER" id="PTHR43760:SF1">
    <property type="entry name" value="ENDORIBONUCLEASE L-PSP_CHORISMATE MUTASE-LIKE DOMAIN-CONTAINING PROTEIN"/>
    <property type="match status" value="1"/>
</dbReference>
<reference evidence="3" key="1">
    <citation type="submission" date="2018-08" db="EMBL/GenBank/DDBJ databases">
        <authorList>
            <person name="Rodrigo-Torres L."/>
            <person name="Arahal R. D."/>
            <person name="Lucena T."/>
        </authorList>
    </citation>
    <scope>NUCLEOTIDE SEQUENCE [LARGE SCALE GENOMIC DNA]</scope>
    <source>
        <strain evidence="3">CECT 7235</strain>
    </source>
</reference>
<dbReference type="SUPFAM" id="SSF55298">
    <property type="entry name" value="YjgF-like"/>
    <property type="match status" value="1"/>
</dbReference>
<evidence type="ECO:0000313" key="2">
    <source>
        <dbReference type="EMBL" id="SUZ30543.1"/>
    </source>
</evidence>
<dbReference type="Gene3D" id="3.30.1330.40">
    <property type="entry name" value="RutC-like"/>
    <property type="match status" value="1"/>
</dbReference>
<gene>
    <name evidence="2" type="ORF">ROE7235_00266</name>
</gene>
<proteinExistence type="predicted"/>
<feature type="domain" description="Endoribonuclease L-PSP/chorismate mutase-like" evidence="1">
    <location>
        <begin position="6"/>
        <end position="142"/>
    </location>
</feature>
<dbReference type="CDD" id="cd02199">
    <property type="entry name" value="YjgF_YER057c_UK114_like_1"/>
    <property type="match status" value="1"/>
</dbReference>
<protein>
    <recommendedName>
        <fullName evidence="1">Endoribonuclease L-PSP/chorismate mutase-like domain-containing protein</fullName>
    </recommendedName>
</protein>
<dbReference type="OrthoDB" id="9806350at2"/>
<dbReference type="InterPro" id="IPR013813">
    <property type="entry name" value="Endoribo_LPSP/chorism_mut-like"/>
</dbReference>
<name>A0A3B0M417_9RHOB</name>
<dbReference type="Proteomes" id="UP000272908">
    <property type="component" value="Unassembled WGS sequence"/>
</dbReference>
<dbReference type="InterPro" id="IPR035959">
    <property type="entry name" value="RutC-like_sf"/>
</dbReference>
<evidence type="ECO:0000259" key="1">
    <source>
        <dbReference type="Pfam" id="PF14588"/>
    </source>
</evidence>
<keyword evidence="3" id="KW-1185">Reference proteome</keyword>
<dbReference type="RefSeq" id="WP_121092853.1">
    <property type="nucleotide sequence ID" value="NZ_UIHC01000002.1"/>
</dbReference>
<dbReference type="EMBL" id="UIHC01000002">
    <property type="protein sequence ID" value="SUZ30543.1"/>
    <property type="molecule type" value="Genomic_DNA"/>
</dbReference>
<dbReference type="Pfam" id="PF14588">
    <property type="entry name" value="YjgF_endoribonc"/>
    <property type="match status" value="1"/>
</dbReference>
<evidence type="ECO:0000313" key="3">
    <source>
        <dbReference type="Proteomes" id="UP000272908"/>
    </source>
</evidence>
<organism evidence="2 3">
    <name type="scientific">Roseinatronobacter ekhonensis</name>
    <dbReference type="NCBI Taxonomy" id="254356"/>
    <lineage>
        <taxon>Bacteria</taxon>
        <taxon>Pseudomonadati</taxon>
        <taxon>Pseudomonadota</taxon>
        <taxon>Alphaproteobacteria</taxon>
        <taxon>Rhodobacterales</taxon>
        <taxon>Paracoccaceae</taxon>
        <taxon>Roseinatronobacter</taxon>
    </lineage>
</organism>
<sequence>MSNAIESRIAELGLTLPDAPAPAANYVPFVQSGSLVFISGQISNGPDGLICGTLGDDTSVKDGVAAARACGLALISQLRAACGGDLTRVKRVVKLTGFLNCTADFTDQPKVVNGCSDLMVAVFGEAGRHARAAVGAPSLPLGVAVEIEGIFEIA</sequence>